<sequence>MTADTLQIEIQQTSNSRLHEVDFNNLVFGRNISDHMFISEYRDGQWHDSRVVPYGDLSLSPATAALHYGQAIFEGMKAYKNEAGDVLTFRAIDNWKRLNKSAERLCMPTIPEDIFMGGLNELLKLDAGWVPSQDGCSLYIRPYMFATDPYIGVKPSDSYYFIIFTSPVGSYYAKPPRVKVETKYIRAAEGGVGGTKCAGNYAGSLYPAKLAQQEGYDQLIWTDAREHAYIEESGTMNIMFMIDGKLVTPYVSETTLDGITRKSIVAIAQHWGVPVEERRISVKEIIDALKDGSLEAAFGAGTAVVISPFATISYEDVDYTVPEVKEDSFVAKVKKYLTEVRTGAAEDTFGWTLKVQ</sequence>
<comment type="pathway">
    <text evidence="4">Amino-acid biosynthesis; L-valine biosynthesis; L-valine from pyruvate: step 4/4.</text>
</comment>
<evidence type="ECO:0000256" key="15">
    <source>
        <dbReference type="ARBA" id="ARBA00049229"/>
    </source>
</evidence>
<dbReference type="UniPathway" id="UPA00048">
    <property type="reaction ID" value="UER00073"/>
</dbReference>
<dbReference type="InterPro" id="IPR001544">
    <property type="entry name" value="Aminotrans_IV"/>
</dbReference>
<dbReference type="AlphaFoldDB" id="A0A3D8YD17"/>
<evidence type="ECO:0000256" key="2">
    <source>
        <dbReference type="ARBA" id="ARBA00003109"/>
    </source>
</evidence>
<dbReference type="NCBIfam" id="TIGR01123">
    <property type="entry name" value="ilvE_II"/>
    <property type="match status" value="1"/>
</dbReference>
<dbReference type="InterPro" id="IPR005786">
    <property type="entry name" value="B_amino_transII"/>
</dbReference>
<dbReference type="PANTHER" id="PTHR11825:SF44">
    <property type="entry name" value="BRANCHED-CHAIN-AMINO-ACID AMINOTRANSFERASE"/>
    <property type="match status" value="1"/>
</dbReference>
<proteinExistence type="inferred from homology"/>
<comment type="similarity">
    <text evidence="6">Belongs to the class-IV pyridoxal-phosphate-dependent aminotransferase family.</text>
</comment>
<dbReference type="PIRSF" id="PIRSF006468">
    <property type="entry name" value="BCAT1"/>
    <property type="match status" value="1"/>
</dbReference>
<comment type="cofactor">
    <cofactor evidence="1">
        <name>pyridoxal 5'-phosphate</name>
        <dbReference type="ChEBI" id="CHEBI:597326"/>
    </cofactor>
</comment>
<dbReference type="OrthoDB" id="9804984at2"/>
<evidence type="ECO:0000313" key="17">
    <source>
        <dbReference type="EMBL" id="REA62342.1"/>
    </source>
</evidence>
<evidence type="ECO:0000256" key="6">
    <source>
        <dbReference type="ARBA" id="ARBA00009320"/>
    </source>
</evidence>
<comment type="caution">
    <text evidence="17">The sequence shown here is derived from an EMBL/GenBank/DDBJ whole genome shotgun (WGS) entry which is preliminary data.</text>
</comment>
<evidence type="ECO:0000256" key="16">
    <source>
        <dbReference type="PIRSR" id="PIRSR006468-1"/>
    </source>
</evidence>
<evidence type="ECO:0000256" key="10">
    <source>
        <dbReference type="ARBA" id="ARBA00022679"/>
    </source>
</evidence>
<dbReference type="GO" id="GO:0009097">
    <property type="term" value="P:isoleucine biosynthetic process"/>
    <property type="evidence" value="ECO:0007669"/>
    <property type="project" value="UniProtKB-UniPathway"/>
</dbReference>
<dbReference type="InterPro" id="IPR033939">
    <property type="entry name" value="BCAT_family"/>
</dbReference>
<evidence type="ECO:0000313" key="18">
    <source>
        <dbReference type="Proteomes" id="UP000256373"/>
    </source>
</evidence>
<evidence type="ECO:0000256" key="13">
    <source>
        <dbReference type="ARBA" id="ARBA00048212"/>
    </source>
</evidence>
<dbReference type="Pfam" id="PF01063">
    <property type="entry name" value="Aminotran_4"/>
    <property type="match status" value="1"/>
</dbReference>
<evidence type="ECO:0000256" key="14">
    <source>
        <dbReference type="ARBA" id="ARBA00048798"/>
    </source>
</evidence>
<evidence type="ECO:0000256" key="12">
    <source>
        <dbReference type="ARBA" id="ARBA00023304"/>
    </source>
</evidence>
<gene>
    <name evidence="17" type="ORF">DSL64_08735</name>
</gene>
<name>A0A3D8YD17_9BACT</name>
<dbReference type="UniPathway" id="UPA00047">
    <property type="reaction ID" value="UER00058"/>
</dbReference>
<dbReference type="InterPro" id="IPR043132">
    <property type="entry name" value="BCAT-like_C"/>
</dbReference>
<evidence type="ECO:0000256" key="11">
    <source>
        <dbReference type="ARBA" id="ARBA00022898"/>
    </source>
</evidence>
<dbReference type="Proteomes" id="UP000256373">
    <property type="component" value="Unassembled WGS sequence"/>
</dbReference>
<evidence type="ECO:0000256" key="3">
    <source>
        <dbReference type="ARBA" id="ARBA00004824"/>
    </source>
</evidence>
<dbReference type="CDD" id="cd01557">
    <property type="entry name" value="BCAT_beta_family"/>
    <property type="match status" value="1"/>
</dbReference>
<dbReference type="GO" id="GO:0009099">
    <property type="term" value="P:L-valine biosynthetic process"/>
    <property type="evidence" value="ECO:0007669"/>
    <property type="project" value="UniProtKB-UniPathway"/>
</dbReference>
<evidence type="ECO:0000256" key="4">
    <source>
        <dbReference type="ARBA" id="ARBA00004931"/>
    </source>
</evidence>
<comment type="function">
    <text evidence="2">Acts on leucine, isoleucine and valine.</text>
</comment>
<keyword evidence="10 17" id="KW-0808">Transferase</keyword>
<evidence type="ECO:0000256" key="8">
    <source>
        <dbReference type="ARBA" id="ARBA00022576"/>
    </source>
</evidence>
<comment type="pathway">
    <text evidence="3">Amino-acid biosynthesis; L-isoleucine biosynthesis; L-isoleucine from 2-oxobutanoate: step 4/4.</text>
</comment>
<keyword evidence="8 17" id="KW-0032">Aminotransferase</keyword>
<dbReference type="EMBL" id="QNUL01000005">
    <property type="protein sequence ID" value="REA62342.1"/>
    <property type="molecule type" value="Genomic_DNA"/>
</dbReference>
<organism evidence="17 18">
    <name type="scientific">Dyadobacter luteus</name>
    <dbReference type="NCBI Taxonomy" id="2259619"/>
    <lineage>
        <taxon>Bacteria</taxon>
        <taxon>Pseudomonadati</taxon>
        <taxon>Bacteroidota</taxon>
        <taxon>Cytophagia</taxon>
        <taxon>Cytophagales</taxon>
        <taxon>Spirosomataceae</taxon>
        <taxon>Dyadobacter</taxon>
    </lineage>
</organism>
<dbReference type="GO" id="GO:0009098">
    <property type="term" value="P:L-leucine biosynthetic process"/>
    <property type="evidence" value="ECO:0007669"/>
    <property type="project" value="UniProtKB-UniPathway"/>
</dbReference>
<dbReference type="InterPro" id="IPR043131">
    <property type="entry name" value="BCAT-like_N"/>
</dbReference>
<dbReference type="Gene3D" id="3.30.470.10">
    <property type="match status" value="1"/>
</dbReference>
<dbReference type="EC" id="2.6.1.42" evidence="7"/>
<dbReference type="RefSeq" id="WP_115830346.1">
    <property type="nucleotide sequence ID" value="NZ_QNUL01000005.1"/>
</dbReference>
<reference evidence="17 18" key="1">
    <citation type="submission" date="2018-07" db="EMBL/GenBank/DDBJ databases">
        <title>Dyadobacter roseus sp. nov., isolated from rose rhizosphere soil.</title>
        <authorList>
            <person name="Chen L."/>
        </authorList>
    </citation>
    <scope>NUCLEOTIDE SEQUENCE [LARGE SCALE GENOMIC DNA]</scope>
    <source>
        <strain evidence="17 18">RS19</strain>
    </source>
</reference>
<dbReference type="NCBIfam" id="NF009897">
    <property type="entry name" value="PRK13357.1"/>
    <property type="match status" value="1"/>
</dbReference>
<evidence type="ECO:0000256" key="1">
    <source>
        <dbReference type="ARBA" id="ARBA00001933"/>
    </source>
</evidence>
<dbReference type="GO" id="GO:0004084">
    <property type="term" value="F:branched-chain-amino-acid transaminase activity"/>
    <property type="evidence" value="ECO:0007669"/>
    <property type="project" value="UniProtKB-EC"/>
</dbReference>
<feature type="modified residue" description="N6-(pyridoxal phosphate)lysine" evidence="16">
    <location>
        <position position="196"/>
    </location>
</feature>
<comment type="catalytic activity">
    <reaction evidence="14">
        <text>L-isoleucine + 2-oxoglutarate = (S)-3-methyl-2-oxopentanoate + L-glutamate</text>
        <dbReference type="Rhea" id="RHEA:24801"/>
        <dbReference type="ChEBI" id="CHEBI:16810"/>
        <dbReference type="ChEBI" id="CHEBI:29985"/>
        <dbReference type="ChEBI" id="CHEBI:35146"/>
        <dbReference type="ChEBI" id="CHEBI:58045"/>
        <dbReference type="EC" id="2.6.1.42"/>
    </reaction>
</comment>
<dbReference type="Gene3D" id="3.20.10.10">
    <property type="entry name" value="D-amino Acid Aminotransferase, subunit A, domain 2"/>
    <property type="match status" value="1"/>
</dbReference>
<keyword evidence="12" id="KW-0100">Branched-chain amino acid biosynthesis</keyword>
<dbReference type="UniPathway" id="UPA00049">
    <property type="reaction ID" value="UER00062"/>
</dbReference>
<evidence type="ECO:0000256" key="5">
    <source>
        <dbReference type="ARBA" id="ARBA00005072"/>
    </source>
</evidence>
<comment type="catalytic activity">
    <reaction evidence="13">
        <text>L-valine + 2-oxoglutarate = 3-methyl-2-oxobutanoate + L-glutamate</text>
        <dbReference type="Rhea" id="RHEA:24813"/>
        <dbReference type="ChEBI" id="CHEBI:11851"/>
        <dbReference type="ChEBI" id="CHEBI:16810"/>
        <dbReference type="ChEBI" id="CHEBI:29985"/>
        <dbReference type="ChEBI" id="CHEBI:57762"/>
        <dbReference type="EC" id="2.6.1.42"/>
    </reaction>
</comment>
<evidence type="ECO:0000256" key="7">
    <source>
        <dbReference type="ARBA" id="ARBA00013053"/>
    </source>
</evidence>
<dbReference type="InterPro" id="IPR036038">
    <property type="entry name" value="Aminotransferase-like"/>
</dbReference>
<evidence type="ECO:0000256" key="9">
    <source>
        <dbReference type="ARBA" id="ARBA00022605"/>
    </source>
</evidence>
<comment type="pathway">
    <text evidence="5">Amino-acid biosynthesis; L-leucine biosynthesis; L-leucine from 3-methyl-2-oxobutanoate: step 4/4.</text>
</comment>
<protein>
    <recommendedName>
        <fullName evidence="7">branched-chain-amino-acid transaminase</fullName>
        <ecNumber evidence="7">2.6.1.42</ecNumber>
    </recommendedName>
</protein>
<keyword evidence="9" id="KW-0028">Amino-acid biosynthesis</keyword>
<keyword evidence="11" id="KW-0663">Pyridoxal phosphate</keyword>
<comment type="catalytic activity">
    <reaction evidence="15">
        <text>L-leucine + 2-oxoglutarate = 4-methyl-2-oxopentanoate + L-glutamate</text>
        <dbReference type="Rhea" id="RHEA:18321"/>
        <dbReference type="ChEBI" id="CHEBI:16810"/>
        <dbReference type="ChEBI" id="CHEBI:17865"/>
        <dbReference type="ChEBI" id="CHEBI:29985"/>
        <dbReference type="ChEBI" id="CHEBI:57427"/>
        <dbReference type="EC" id="2.6.1.42"/>
    </reaction>
</comment>
<keyword evidence="18" id="KW-1185">Reference proteome</keyword>
<dbReference type="SUPFAM" id="SSF56752">
    <property type="entry name" value="D-aminoacid aminotransferase-like PLP-dependent enzymes"/>
    <property type="match status" value="1"/>
</dbReference>
<accession>A0A3D8YD17</accession>
<dbReference type="PANTHER" id="PTHR11825">
    <property type="entry name" value="SUBGROUP IIII AMINOTRANSFERASE"/>
    <property type="match status" value="1"/>
</dbReference>